<evidence type="ECO:0000256" key="1">
    <source>
        <dbReference type="SAM" id="MobiDB-lite"/>
    </source>
</evidence>
<sequence>MGPRLTPALFVGSIALPGRTGVDIEAARIGVHPSYTVSTSDRRRDGWFALFVTPAAVEAGLESTADIGRRSSRCGRRGGCCTVSREGDGEAVGSDDGTGRSMSGGGADSPRAGSWRTADVTSDVVSVGRRETRSDGVSRSSDSLWLEEPLLETVESKPVAERRRPEPSESDRVRRAIASAHVTRVASVPGRVGCRRPVLPVDCRGRSSSTGPDRPGIGPDFAPEVLGASPFERAAAPASTSPRRCARSDERIPSRRSGPSCSRDAVWARSDVRDP</sequence>
<evidence type="ECO:0000313" key="3">
    <source>
        <dbReference type="Proteomes" id="UP000011511"/>
    </source>
</evidence>
<dbReference type="EMBL" id="AOIK01000030">
    <property type="protein sequence ID" value="ELY85354.1"/>
    <property type="molecule type" value="Genomic_DNA"/>
</dbReference>
<feature type="compositionally biased region" description="Low complexity" evidence="1">
    <location>
        <begin position="233"/>
        <end position="243"/>
    </location>
</feature>
<feature type="region of interest" description="Disordered" evidence="1">
    <location>
        <begin position="83"/>
        <end position="142"/>
    </location>
</feature>
<accession>L9ZG83</accession>
<evidence type="ECO:0000313" key="2">
    <source>
        <dbReference type="EMBL" id="ELY85354.1"/>
    </source>
</evidence>
<feature type="region of interest" description="Disordered" evidence="1">
    <location>
        <begin position="201"/>
        <end position="275"/>
    </location>
</feature>
<comment type="caution">
    <text evidence="2">The sequence shown here is derived from an EMBL/GenBank/DDBJ whole genome shotgun (WGS) entry which is preliminary data.</text>
</comment>
<dbReference type="Proteomes" id="UP000011511">
    <property type="component" value="Unassembled WGS sequence"/>
</dbReference>
<proteinExistence type="predicted"/>
<dbReference type="AlphaFoldDB" id="L9ZG83"/>
<name>L9ZG83_NATA2</name>
<keyword evidence="3" id="KW-1185">Reference proteome</keyword>
<organism evidence="2 3">
    <name type="scientific">Natrinema altunense (strain JCM 12890 / CGMCC 1.3731 / AJ2)</name>
    <dbReference type="NCBI Taxonomy" id="1227494"/>
    <lineage>
        <taxon>Archaea</taxon>
        <taxon>Methanobacteriati</taxon>
        <taxon>Methanobacteriota</taxon>
        <taxon>Stenosarchaea group</taxon>
        <taxon>Halobacteria</taxon>
        <taxon>Halobacteriales</taxon>
        <taxon>Natrialbaceae</taxon>
        <taxon>Natrinema</taxon>
    </lineage>
</organism>
<protein>
    <submittedName>
        <fullName evidence="2">Uncharacterized protein</fullName>
    </submittedName>
</protein>
<reference evidence="2 3" key="1">
    <citation type="journal article" date="2014" name="PLoS Genet.">
        <title>Phylogenetically driven sequencing of extremely halophilic archaea reveals strategies for static and dynamic osmo-response.</title>
        <authorList>
            <person name="Becker E.A."/>
            <person name="Seitzer P.M."/>
            <person name="Tritt A."/>
            <person name="Larsen D."/>
            <person name="Krusor M."/>
            <person name="Yao A.I."/>
            <person name="Wu D."/>
            <person name="Madern D."/>
            <person name="Eisen J.A."/>
            <person name="Darling A.E."/>
            <person name="Facciotti M.T."/>
        </authorList>
    </citation>
    <scope>NUCLEOTIDE SEQUENCE [LARGE SCALE GENOMIC DNA]</scope>
    <source>
        <strain evidence="2 3">JCM 12890</strain>
    </source>
</reference>
<gene>
    <name evidence="2" type="ORF">C485_12628</name>
</gene>